<dbReference type="EMBL" id="FR967160">
    <property type="protein sequence ID" value="CDR04435.1"/>
    <property type="molecule type" value="Genomic_DNA"/>
</dbReference>
<dbReference type="STRING" id="8022.A0A060ZNQ4"/>
<dbReference type="Proteomes" id="UP000193380">
    <property type="component" value="Unassembled WGS sequence"/>
</dbReference>
<sequence length="62" mass="7291">MPRNNTELEQFTLSREMVYNVFRQSLYDQDPELNHPLYIHPASLDMQVGSVTSESRSGVLYW</sequence>
<reference evidence="1" key="2">
    <citation type="submission" date="2014-03" db="EMBL/GenBank/DDBJ databases">
        <authorList>
            <person name="Genoscope - CEA"/>
        </authorList>
    </citation>
    <scope>NUCLEOTIDE SEQUENCE</scope>
</reference>
<proteinExistence type="predicted"/>
<gene>
    <name evidence="1" type="ORF">GSONMT00026073001</name>
</gene>
<reference evidence="1" key="1">
    <citation type="journal article" date="2014" name="Nat. Commun.">
        <title>The rainbow trout genome provides novel insights into evolution after whole-genome duplication in vertebrates.</title>
        <authorList>
            <person name="Berthelot C."/>
            <person name="Brunet F."/>
            <person name="Chalopin D."/>
            <person name="Juanchich A."/>
            <person name="Bernard M."/>
            <person name="Noel B."/>
            <person name="Bento P."/>
            <person name="Da Silva C."/>
            <person name="Labadie K."/>
            <person name="Alberti A."/>
            <person name="Aury J.M."/>
            <person name="Louis A."/>
            <person name="Dehais P."/>
            <person name="Bardou P."/>
            <person name="Montfort J."/>
            <person name="Klopp C."/>
            <person name="Cabau C."/>
            <person name="Gaspin C."/>
            <person name="Thorgaard G.H."/>
            <person name="Boussaha M."/>
            <person name="Quillet E."/>
            <person name="Guyomard R."/>
            <person name="Galiana D."/>
            <person name="Bobe J."/>
            <person name="Volff J.N."/>
            <person name="Genet C."/>
            <person name="Wincker P."/>
            <person name="Jaillon O."/>
            <person name="Roest Crollius H."/>
            <person name="Guiguen Y."/>
        </authorList>
    </citation>
    <scope>NUCLEOTIDE SEQUENCE [LARGE SCALE GENOMIC DNA]</scope>
</reference>
<dbReference type="PaxDb" id="8022-A0A060ZNQ4"/>
<organism evidence="1 2">
    <name type="scientific">Oncorhynchus mykiss</name>
    <name type="common">Rainbow trout</name>
    <name type="synonym">Salmo gairdneri</name>
    <dbReference type="NCBI Taxonomy" id="8022"/>
    <lineage>
        <taxon>Eukaryota</taxon>
        <taxon>Metazoa</taxon>
        <taxon>Chordata</taxon>
        <taxon>Craniata</taxon>
        <taxon>Vertebrata</taxon>
        <taxon>Euteleostomi</taxon>
        <taxon>Actinopterygii</taxon>
        <taxon>Neopterygii</taxon>
        <taxon>Teleostei</taxon>
        <taxon>Protacanthopterygii</taxon>
        <taxon>Salmoniformes</taxon>
        <taxon>Salmonidae</taxon>
        <taxon>Salmoninae</taxon>
        <taxon>Oncorhynchus</taxon>
    </lineage>
</organism>
<protein>
    <submittedName>
        <fullName evidence="1">Uncharacterized protein</fullName>
    </submittedName>
</protein>
<evidence type="ECO:0000313" key="2">
    <source>
        <dbReference type="Proteomes" id="UP000193380"/>
    </source>
</evidence>
<dbReference type="AlphaFoldDB" id="A0A060ZNQ4"/>
<accession>A0A060ZNQ4</accession>
<name>A0A060ZNQ4_ONCMY</name>
<evidence type="ECO:0000313" key="1">
    <source>
        <dbReference type="EMBL" id="CDR04435.1"/>
    </source>
</evidence>